<keyword evidence="1" id="KW-0812">Transmembrane</keyword>
<evidence type="ECO:0000313" key="3">
    <source>
        <dbReference type="Proteomes" id="UP000215884"/>
    </source>
</evidence>
<keyword evidence="1" id="KW-0472">Membrane</keyword>
<keyword evidence="3" id="KW-1185">Reference proteome</keyword>
<keyword evidence="1" id="KW-1133">Transmembrane helix</keyword>
<dbReference type="AlphaFoldDB" id="A0A2U8PU50"/>
<reference evidence="2 3" key="2">
    <citation type="journal article" date="2019" name="Int. J. Syst. Evol. Microbiol.">
        <title>Description and complete genome sequence of Bradyrhizobium amphicarpaeae sp. nov., harbouring photosystem and nitrogen-fixation genes.</title>
        <authorList>
            <person name="Bromfield E.S.P."/>
            <person name="Cloutier S."/>
            <person name="Nguyen H.D.T."/>
        </authorList>
    </citation>
    <scope>NUCLEOTIDE SEQUENCE [LARGE SCALE GENOMIC DNA]</scope>
    <source>
        <strain evidence="2 3">39S1MB</strain>
    </source>
</reference>
<dbReference type="Pfam" id="PF19447">
    <property type="entry name" value="DUF5985"/>
    <property type="match status" value="1"/>
</dbReference>
<name>A0A2U8PU50_9BRAD</name>
<evidence type="ECO:0000313" key="2">
    <source>
        <dbReference type="EMBL" id="AWM01333.1"/>
    </source>
</evidence>
<gene>
    <name evidence="2" type="ORF">CIT40_15670</name>
</gene>
<reference evidence="2 3" key="1">
    <citation type="journal article" date="2017" name="Syst. Appl. Microbiol.">
        <title>Soybeans inoculated with root zone soils of Canadian native legumes harbour diverse and novel Bradyrhizobium spp. that possess agricultural potential.</title>
        <authorList>
            <person name="Bromfield E.S.P."/>
            <person name="Cloutier S."/>
            <person name="Tambong J.T."/>
            <person name="Tran Thi T.V."/>
        </authorList>
    </citation>
    <scope>NUCLEOTIDE SEQUENCE [LARGE SCALE GENOMIC DNA]</scope>
    <source>
        <strain evidence="2 3">39S1MB</strain>
    </source>
</reference>
<dbReference type="KEGG" id="brq:CIT40_15670"/>
<proteinExistence type="predicted"/>
<organism evidence="2 3">
    <name type="scientific">Bradyrhizobium amphicarpaeae</name>
    <dbReference type="NCBI Taxonomy" id="1404768"/>
    <lineage>
        <taxon>Bacteria</taxon>
        <taxon>Pseudomonadati</taxon>
        <taxon>Pseudomonadota</taxon>
        <taxon>Alphaproteobacteria</taxon>
        <taxon>Hyphomicrobiales</taxon>
        <taxon>Nitrobacteraceae</taxon>
        <taxon>Bradyrhizobium</taxon>
    </lineage>
</organism>
<accession>A0A2U8PU50</accession>
<dbReference type="EMBL" id="CP029426">
    <property type="protein sequence ID" value="AWM01333.1"/>
    <property type="molecule type" value="Genomic_DNA"/>
</dbReference>
<dbReference type="InterPro" id="IPR046027">
    <property type="entry name" value="DUF5985"/>
</dbReference>
<sequence length="88" mass="9764">MTNNLSAVLSGAVAMASFATTLFFAKFWRQTSDVFFLLFALAFAIDTVSRVALGLTETSYELEPAFYVLRLAMFALIIVAITLKNRSR</sequence>
<feature type="transmembrane region" description="Helical" evidence="1">
    <location>
        <begin position="6"/>
        <end position="27"/>
    </location>
</feature>
<dbReference type="RefSeq" id="WP_094890342.1">
    <property type="nucleotide sequence ID" value="NZ_CP029426.2"/>
</dbReference>
<protein>
    <submittedName>
        <fullName evidence="2">Uncharacterized protein</fullName>
    </submittedName>
</protein>
<evidence type="ECO:0000256" key="1">
    <source>
        <dbReference type="SAM" id="Phobius"/>
    </source>
</evidence>
<dbReference type="OrthoDB" id="8255136at2"/>
<dbReference type="Proteomes" id="UP000215884">
    <property type="component" value="Chromosome"/>
</dbReference>
<feature type="transmembrane region" description="Helical" evidence="1">
    <location>
        <begin position="34"/>
        <end position="53"/>
    </location>
</feature>
<feature type="transmembrane region" description="Helical" evidence="1">
    <location>
        <begin position="65"/>
        <end position="83"/>
    </location>
</feature>